<protein>
    <submittedName>
        <fullName evidence="5">ABC transporter ATP binding protein</fullName>
    </submittedName>
</protein>
<dbReference type="PROSITE" id="PS50893">
    <property type="entry name" value="ABC_TRANSPORTER_2"/>
    <property type="match status" value="1"/>
</dbReference>
<dbReference type="GO" id="GO:0005304">
    <property type="term" value="F:L-valine transmembrane transporter activity"/>
    <property type="evidence" value="ECO:0007669"/>
    <property type="project" value="TreeGrafter"/>
</dbReference>
<dbReference type="SMART" id="SM00382">
    <property type="entry name" value="AAA"/>
    <property type="match status" value="1"/>
</dbReference>
<dbReference type="InterPro" id="IPR051120">
    <property type="entry name" value="ABC_AA/LPS_Transport"/>
</dbReference>
<dbReference type="RefSeq" id="WP_004094674.1">
    <property type="nucleotide sequence ID" value="NZ_AFGF01000065.1"/>
</dbReference>
<dbReference type="GO" id="GO:0015192">
    <property type="term" value="F:L-phenylalanine transmembrane transporter activity"/>
    <property type="evidence" value="ECO:0007669"/>
    <property type="project" value="TreeGrafter"/>
</dbReference>
<dbReference type="GO" id="GO:0005524">
    <property type="term" value="F:ATP binding"/>
    <property type="evidence" value="ECO:0007669"/>
    <property type="project" value="UniProtKB-KW"/>
</dbReference>
<dbReference type="OrthoDB" id="9779136at2"/>
<dbReference type="Pfam" id="PF12399">
    <property type="entry name" value="BCA_ABC_TP_C"/>
    <property type="match status" value="1"/>
</dbReference>
<dbReference type="GO" id="GO:1903806">
    <property type="term" value="P:L-isoleucine import across plasma membrane"/>
    <property type="evidence" value="ECO:0007669"/>
    <property type="project" value="TreeGrafter"/>
</dbReference>
<dbReference type="PANTHER" id="PTHR45772:SF7">
    <property type="entry name" value="AMINO ACID ABC TRANSPORTER ATP-BINDING PROTEIN"/>
    <property type="match status" value="1"/>
</dbReference>
<proteinExistence type="predicted"/>
<dbReference type="GO" id="GO:1903805">
    <property type="term" value="P:L-valine import across plasma membrane"/>
    <property type="evidence" value="ECO:0007669"/>
    <property type="project" value="TreeGrafter"/>
</dbReference>
<dbReference type="SUPFAM" id="SSF52540">
    <property type="entry name" value="P-loop containing nucleoside triphosphate hydrolases"/>
    <property type="match status" value="1"/>
</dbReference>
<dbReference type="GO" id="GO:0015808">
    <property type="term" value="P:L-alanine transport"/>
    <property type="evidence" value="ECO:0007669"/>
    <property type="project" value="TreeGrafter"/>
</dbReference>
<organism evidence="5 6">
    <name type="scientific">Acetonema longum DSM 6540</name>
    <dbReference type="NCBI Taxonomy" id="1009370"/>
    <lineage>
        <taxon>Bacteria</taxon>
        <taxon>Bacillati</taxon>
        <taxon>Bacillota</taxon>
        <taxon>Negativicutes</taxon>
        <taxon>Acetonemataceae</taxon>
        <taxon>Acetonema</taxon>
    </lineage>
</organism>
<dbReference type="PANTHER" id="PTHR45772">
    <property type="entry name" value="CONSERVED COMPONENT OF ABC TRANSPORTER FOR NATURAL AMINO ACIDS-RELATED"/>
    <property type="match status" value="1"/>
</dbReference>
<dbReference type="GO" id="GO:0005886">
    <property type="term" value="C:plasma membrane"/>
    <property type="evidence" value="ECO:0007669"/>
    <property type="project" value="TreeGrafter"/>
</dbReference>
<name>F7NI17_9FIRM</name>
<dbReference type="Gene3D" id="3.40.50.300">
    <property type="entry name" value="P-loop containing nucleotide triphosphate hydrolases"/>
    <property type="match status" value="1"/>
</dbReference>
<comment type="caution">
    <text evidence="5">The sequence shown here is derived from an EMBL/GenBank/DDBJ whole genome shotgun (WGS) entry which is preliminary data.</text>
</comment>
<dbReference type="STRING" id="1009370.ALO_08575"/>
<dbReference type="EMBL" id="AFGF01000065">
    <property type="protein sequence ID" value="EGO64324.1"/>
    <property type="molecule type" value="Genomic_DNA"/>
</dbReference>
<keyword evidence="2" id="KW-0547">Nucleotide-binding</keyword>
<dbReference type="FunFam" id="3.40.50.300:FF:000421">
    <property type="entry name" value="Branched-chain amino acid ABC transporter ATP-binding protein"/>
    <property type="match status" value="1"/>
</dbReference>
<dbReference type="GO" id="GO:0016887">
    <property type="term" value="F:ATP hydrolysis activity"/>
    <property type="evidence" value="ECO:0007669"/>
    <property type="project" value="InterPro"/>
</dbReference>
<dbReference type="AlphaFoldDB" id="F7NI17"/>
<evidence type="ECO:0000259" key="4">
    <source>
        <dbReference type="PROSITE" id="PS50893"/>
    </source>
</evidence>
<dbReference type="GO" id="GO:0042941">
    <property type="term" value="P:D-alanine transmembrane transport"/>
    <property type="evidence" value="ECO:0007669"/>
    <property type="project" value="TreeGrafter"/>
</dbReference>
<dbReference type="CDD" id="cd03219">
    <property type="entry name" value="ABC_Mj1267_LivG_branched"/>
    <property type="match status" value="1"/>
</dbReference>
<evidence type="ECO:0000313" key="5">
    <source>
        <dbReference type="EMBL" id="EGO64324.1"/>
    </source>
</evidence>
<dbReference type="InterPro" id="IPR027417">
    <property type="entry name" value="P-loop_NTPase"/>
</dbReference>
<dbReference type="InterPro" id="IPR032823">
    <property type="entry name" value="BCA_ABC_TP_C"/>
</dbReference>
<evidence type="ECO:0000256" key="2">
    <source>
        <dbReference type="ARBA" id="ARBA00022741"/>
    </source>
</evidence>
<dbReference type="Proteomes" id="UP000003240">
    <property type="component" value="Unassembled WGS sequence"/>
</dbReference>
<gene>
    <name evidence="5" type="ORF">ALO_08575</name>
</gene>
<evidence type="ECO:0000313" key="6">
    <source>
        <dbReference type="Proteomes" id="UP000003240"/>
    </source>
</evidence>
<dbReference type="eggNOG" id="COG0411">
    <property type="taxonomic scope" value="Bacteria"/>
</dbReference>
<dbReference type="InterPro" id="IPR003439">
    <property type="entry name" value="ABC_transporter-like_ATP-bd"/>
</dbReference>
<dbReference type="InterPro" id="IPR003593">
    <property type="entry name" value="AAA+_ATPase"/>
</dbReference>
<keyword evidence="1" id="KW-0813">Transport</keyword>
<reference evidence="5 6" key="1">
    <citation type="journal article" date="2011" name="EMBO J.">
        <title>Structural diversity of bacterial flagellar motors.</title>
        <authorList>
            <person name="Chen S."/>
            <person name="Beeby M."/>
            <person name="Murphy G.E."/>
            <person name="Leadbetter J.R."/>
            <person name="Hendrixson D.R."/>
            <person name="Briegel A."/>
            <person name="Li Z."/>
            <person name="Shi J."/>
            <person name="Tocheva E.I."/>
            <person name="Muller A."/>
            <person name="Dobro M.J."/>
            <person name="Jensen G.J."/>
        </authorList>
    </citation>
    <scope>NUCLEOTIDE SEQUENCE [LARGE SCALE GENOMIC DNA]</scope>
    <source>
        <strain evidence="5 6">DSM 6540</strain>
    </source>
</reference>
<evidence type="ECO:0000256" key="1">
    <source>
        <dbReference type="ARBA" id="ARBA00022448"/>
    </source>
</evidence>
<keyword evidence="6" id="KW-1185">Reference proteome</keyword>
<dbReference type="Pfam" id="PF00005">
    <property type="entry name" value="ABC_tran"/>
    <property type="match status" value="1"/>
</dbReference>
<keyword evidence="3" id="KW-0067">ATP-binding</keyword>
<evidence type="ECO:0000256" key="3">
    <source>
        <dbReference type="ARBA" id="ARBA00022840"/>
    </source>
</evidence>
<sequence>MMQLQNISKAFGGLAALSQISFRVKSGEVLGVIGPNGAGKTTLFNLMTGVIGPSSGDIRFKEQSLLGLKPHQVTERGIARTFQNIRLFGHLSARENVMIGAHCRLQTGIWQGVWRTSAQRREETAVRQQADELLEFMGLTDVAATTAGSLPYGKQRRLEIARALATSPSLLLLDEPTAGMNEKETAELSDLIKQIQARGKTVILIEHDMQLVMNICDRLVVLNFGKKIAEGQPREIQQHPAVIEAYLGQEGA</sequence>
<feature type="domain" description="ABC transporter" evidence="4">
    <location>
        <begin position="2"/>
        <end position="249"/>
    </location>
</feature>
<accession>F7NI17</accession>
<dbReference type="GO" id="GO:0015188">
    <property type="term" value="F:L-isoleucine transmembrane transporter activity"/>
    <property type="evidence" value="ECO:0007669"/>
    <property type="project" value="TreeGrafter"/>
</dbReference>